<dbReference type="Pfam" id="PF03446">
    <property type="entry name" value="NAD_binding_2"/>
    <property type="match status" value="1"/>
</dbReference>
<dbReference type="InterPro" id="IPR006115">
    <property type="entry name" value="6PGDH_NADP-bd"/>
</dbReference>
<name>A0A165FSU5_XYLHT</name>
<dbReference type="GeneID" id="28894616"/>
<dbReference type="InParanoid" id="A0A165FSU5"/>
<dbReference type="Pfam" id="PF09130">
    <property type="entry name" value="DUF1932"/>
    <property type="match status" value="1"/>
</dbReference>
<protein>
    <submittedName>
        <fullName evidence="3">6-phosphogluconate dehydrogenase C-terminal domain-like protein</fullName>
    </submittedName>
</protein>
<dbReference type="RefSeq" id="XP_018186888.1">
    <property type="nucleotide sequence ID" value="XM_018329479.1"/>
</dbReference>
<dbReference type="InterPro" id="IPR015814">
    <property type="entry name" value="Pgluconate_DH_NAD-bd_C"/>
</dbReference>
<accession>A0A165FSU5</accession>
<keyword evidence="4" id="KW-1185">Reference proteome</keyword>
<dbReference type="OMA" id="WIHEMES"/>
<dbReference type="Gene3D" id="1.10.1040.10">
    <property type="entry name" value="N-(1-d-carboxylethyl)-l-norvaline Dehydrogenase, domain 2"/>
    <property type="match status" value="1"/>
</dbReference>
<dbReference type="GO" id="GO:0050661">
    <property type="term" value="F:NADP binding"/>
    <property type="evidence" value="ECO:0007669"/>
    <property type="project" value="InterPro"/>
</dbReference>
<evidence type="ECO:0000313" key="3">
    <source>
        <dbReference type="EMBL" id="KZF21333.1"/>
    </source>
</evidence>
<dbReference type="InterPro" id="IPR013328">
    <property type="entry name" value="6PGD_dom2"/>
</dbReference>
<dbReference type="STRING" id="1328760.A0A165FSU5"/>
<dbReference type="InterPro" id="IPR008927">
    <property type="entry name" value="6-PGluconate_DH-like_C_sf"/>
</dbReference>
<feature type="domain" description="6-phosphogluconate dehydrogenase NADP-binding" evidence="1">
    <location>
        <begin position="9"/>
        <end position="132"/>
    </location>
</feature>
<organism evidence="3 4">
    <name type="scientific">Xylona heveae (strain CBS 132557 / TC161)</name>
    <dbReference type="NCBI Taxonomy" id="1328760"/>
    <lineage>
        <taxon>Eukaryota</taxon>
        <taxon>Fungi</taxon>
        <taxon>Dikarya</taxon>
        <taxon>Ascomycota</taxon>
        <taxon>Pezizomycotina</taxon>
        <taxon>Xylonomycetes</taxon>
        <taxon>Xylonales</taxon>
        <taxon>Xylonaceae</taxon>
        <taxon>Xylona</taxon>
    </lineage>
</organism>
<dbReference type="AlphaFoldDB" id="A0A165FSU5"/>
<dbReference type="Proteomes" id="UP000076632">
    <property type="component" value="Unassembled WGS sequence"/>
</dbReference>
<dbReference type="SUPFAM" id="SSF51735">
    <property type="entry name" value="NAD(P)-binding Rossmann-fold domains"/>
    <property type="match status" value="1"/>
</dbReference>
<dbReference type="InterPro" id="IPR036291">
    <property type="entry name" value="NAD(P)-bd_dom_sf"/>
</dbReference>
<dbReference type="Gene3D" id="3.40.50.720">
    <property type="entry name" value="NAD(P)-binding Rossmann-like Domain"/>
    <property type="match status" value="1"/>
</dbReference>
<evidence type="ECO:0000259" key="1">
    <source>
        <dbReference type="Pfam" id="PF03446"/>
    </source>
</evidence>
<evidence type="ECO:0000259" key="2">
    <source>
        <dbReference type="Pfam" id="PF09130"/>
    </source>
</evidence>
<dbReference type="EMBL" id="KV407461">
    <property type="protein sequence ID" value="KZF21333.1"/>
    <property type="molecule type" value="Genomic_DNA"/>
</dbReference>
<dbReference type="SUPFAM" id="SSF48179">
    <property type="entry name" value="6-phosphogluconate dehydrogenase C-terminal domain-like"/>
    <property type="match status" value="1"/>
</dbReference>
<gene>
    <name evidence="3" type="ORF">L228DRAFT_170740</name>
</gene>
<evidence type="ECO:0000313" key="4">
    <source>
        <dbReference type="Proteomes" id="UP000076632"/>
    </source>
</evidence>
<sequence length="313" mass="33647">MHAQTRPCIAIISFGTMGAPLARILIQQGYRVLTCLEGRSEKTKARAASVGVESLSISGIVQQATLILSIVPPADAMITAQSFAEAVKQVSTSCNPLPAYVDLNATSPPQSLAIADVITAAGLRYVDGGIIGFPPSELEDGTWKKPTVLISGPKLADCLSGNEEAATELATVLKVRHISDAIGAASGFKNCFASYYKGQVAITLQAFTTAQTLGCLPFLREMLHWHVPEVAPKLEAGVLNMQHKAFRWIHEMESISDTFHSNGLWSPDLFKGVGEVYQVVDQETDLGKHGKDTVEEVISEICAGLERRKLKAE</sequence>
<reference evidence="3 4" key="1">
    <citation type="journal article" date="2016" name="Fungal Biol.">
        <title>The genome of Xylona heveae provides a window into fungal endophytism.</title>
        <authorList>
            <person name="Gazis R."/>
            <person name="Kuo A."/>
            <person name="Riley R."/>
            <person name="LaButti K."/>
            <person name="Lipzen A."/>
            <person name="Lin J."/>
            <person name="Amirebrahimi M."/>
            <person name="Hesse C.N."/>
            <person name="Spatafora J.W."/>
            <person name="Henrissat B."/>
            <person name="Hainaut M."/>
            <person name="Grigoriev I.V."/>
            <person name="Hibbett D.S."/>
        </authorList>
    </citation>
    <scope>NUCLEOTIDE SEQUENCE [LARGE SCALE GENOMIC DNA]</scope>
    <source>
        <strain evidence="3 4">TC161</strain>
    </source>
</reference>
<feature type="domain" description="Phosphogluconate dehydrogenase NAD-binding putative C-terminal" evidence="2">
    <location>
        <begin position="210"/>
        <end position="279"/>
    </location>
</feature>
<dbReference type="OrthoDB" id="9988102at2759"/>
<proteinExistence type="predicted"/>